<dbReference type="PIRSF" id="PIRSF037724">
    <property type="entry name" value="TF_HTH_MJ1545_prd"/>
    <property type="match status" value="1"/>
</dbReference>
<dbReference type="GO" id="GO:0003677">
    <property type="term" value="F:DNA binding"/>
    <property type="evidence" value="ECO:0007669"/>
    <property type="project" value="InterPro"/>
</dbReference>
<dbReference type="CDD" id="cd00093">
    <property type="entry name" value="HTH_XRE"/>
    <property type="match status" value="1"/>
</dbReference>
<accession>A0AAV3SHX8</accession>
<keyword evidence="4" id="KW-1185">Reference proteome</keyword>
<evidence type="ECO:0000259" key="1">
    <source>
        <dbReference type="PROSITE" id="PS50943"/>
    </source>
</evidence>
<dbReference type="SMART" id="SM00530">
    <property type="entry name" value="HTH_XRE"/>
    <property type="match status" value="1"/>
</dbReference>
<name>A0AAV3SHX8_HALDO</name>
<dbReference type="KEGG" id="hdo:MUK72_06260"/>
<gene>
    <name evidence="2" type="ORF">GCM10008985_26630</name>
    <name evidence="3" type="ORF">MUK72_06260</name>
</gene>
<dbReference type="RefSeq" id="WP_244704902.1">
    <property type="nucleotide sequence ID" value="NZ_BAAADN010000041.1"/>
</dbReference>
<dbReference type="InterPro" id="IPR001387">
    <property type="entry name" value="Cro/C1-type_HTH"/>
</dbReference>
<dbReference type="EMBL" id="CP095005">
    <property type="protein sequence ID" value="UOO96306.1"/>
    <property type="molecule type" value="Genomic_DNA"/>
</dbReference>
<reference evidence="2" key="1">
    <citation type="journal article" date="2014" name="Int. J. Syst. Evol. Microbiol.">
        <title>Complete genome sequence of Corynebacterium casei LMG S-19264T (=DSM 44701T), isolated from a smear-ripened cheese.</title>
        <authorList>
            <consortium name="US DOE Joint Genome Institute (JGI-PGF)"/>
            <person name="Walter F."/>
            <person name="Albersmeier A."/>
            <person name="Kalinowski J."/>
            <person name="Ruckert C."/>
        </authorList>
    </citation>
    <scope>NUCLEOTIDE SEQUENCE</scope>
    <source>
        <strain evidence="2">JCM 12289</strain>
    </source>
</reference>
<dbReference type="InterPro" id="IPR010982">
    <property type="entry name" value="Lambda_DNA-bd_dom_sf"/>
</dbReference>
<evidence type="ECO:0000313" key="5">
    <source>
        <dbReference type="Proteomes" id="UP001500962"/>
    </source>
</evidence>
<dbReference type="GeneID" id="71761434"/>
<evidence type="ECO:0000313" key="4">
    <source>
        <dbReference type="Proteomes" id="UP000830542"/>
    </source>
</evidence>
<evidence type="ECO:0000313" key="2">
    <source>
        <dbReference type="EMBL" id="GAA0468257.1"/>
    </source>
</evidence>
<sequence length="235" mass="25558">MTERTRRDLAGKIAGDVVLSDDPGATIRKWRTDFDVAQTRLADELDVSASVVSDYESGRRQSPGIAIVRRVIEALLDIDESRGGEHLRQYARVLSAGFEGDIVRDLREYPTALDTGEFYDAIDATEIVAGTQQSVAGHTVINSIEAITRLSSEEFYRLYGQSTNRALVFTGVTHGEGALVALRVVTPTPSAVVLHGLDRDDLWEHAPTLARADGFSLAVADGELEAMLETMGDLP</sequence>
<dbReference type="Pfam" id="PF01381">
    <property type="entry name" value="HTH_3"/>
    <property type="match status" value="1"/>
</dbReference>
<dbReference type="SUPFAM" id="SSF47413">
    <property type="entry name" value="lambda repressor-like DNA-binding domains"/>
    <property type="match status" value="1"/>
</dbReference>
<protein>
    <submittedName>
        <fullName evidence="2">Helix-turn-helix domain-containing protein</fullName>
    </submittedName>
</protein>
<dbReference type="PROSITE" id="PS50943">
    <property type="entry name" value="HTH_CROC1"/>
    <property type="match status" value="1"/>
</dbReference>
<evidence type="ECO:0000313" key="3">
    <source>
        <dbReference type="EMBL" id="UOO96306.1"/>
    </source>
</evidence>
<dbReference type="InterPro" id="IPR017271">
    <property type="entry name" value="Tscrpt_reg_HTH_MJ1545_prd"/>
</dbReference>
<dbReference type="Proteomes" id="UP001500962">
    <property type="component" value="Unassembled WGS sequence"/>
</dbReference>
<organism evidence="2 5">
    <name type="scientific">Halococcus dombrowskii</name>
    <dbReference type="NCBI Taxonomy" id="179637"/>
    <lineage>
        <taxon>Archaea</taxon>
        <taxon>Methanobacteriati</taxon>
        <taxon>Methanobacteriota</taxon>
        <taxon>Stenosarchaea group</taxon>
        <taxon>Halobacteria</taxon>
        <taxon>Halobacteriales</taxon>
        <taxon>Halococcaceae</taxon>
        <taxon>Halococcus</taxon>
    </lineage>
</organism>
<reference evidence="3" key="2">
    <citation type="submission" date="2022-04" db="EMBL/GenBank/DDBJ databases">
        <title>Sequencing and genomic assembly of Halococcus dombrowskii.</title>
        <authorList>
            <person name="Lim S.W."/>
            <person name="MacLea K.S."/>
        </authorList>
    </citation>
    <scope>NUCLEOTIDE SEQUENCE</scope>
    <source>
        <strain evidence="3">H4</strain>
    </source>
</reference>
<feature type="domain" description="HTH cro/C1-type" evidence="1">
    <location>
        <begin position="27"/>
        <end position="81"/>
    </location>
</feature>
<dbReference type="AlphaFoldDB" id="A0AAV3SHX8"/>
<dbReference type="EMBL" id="BAAADN010000041">
    <property type="protein sequence ID" value="GAA0468257.1"/>
    <property type="molecule type" value="Genomic_DNA"/>
</dbReference>
<dbReference type="Proteomes" id="UP000830542">
    <property type="component" value="Chromosome"/>
</dbReference>
<proteinExistence type="predicted"/>
<dbReference type="Gene3D" id="1.10.260.40">
    <property type="entry name" value="lambda repressor-like DNA-binding domains"/>
    <property type="match status" value="1"/>
</dbReference>
<reference evidence="2" key="3">
    <citation type="submission" date="2023-12" db="EMBL/GenBank/DDBJ databases">
        <authorList>
            <person name="Sun Q."/>
            <person name="Inoue M."/>
        </authorList>
    </citation>
    <scope>NUCLEOTIDE SEQUENCE</scope>
    <source>
        <strain evidence="2">JCM 12289</strain>
    </source>
</reference>